<evidence type="ECO:0000313" key="1">
    <source>
        <dbReference type="EMBL" id="MFC5747554.1"/>
    </source>
</evidence>
<comment type="caution">
    <text evidence="1">The sequence shown here is derived from an EMBL/GenBank/DDBJ whole genome shotgun (WGS) entry which is preliminary data.</text>
</comment>
<gene>
    <name evidence="1" type="ORF">ACFPZN_18130</name>
</gene>
<evidence type="ECO:0000313" key="2">
    <source>
        <dbReference type="Proteomes" id="UP001596074"/>
    </source>
</evidence>
<sequence>MAIAMQATALTLVRLRDDAAASRLAVEARLSLGLSARVAFAPTPSGPCAPR</sequence>
<dbReference type="Proteomes" id="UP001596074">
    <property type="component" value="Unassembled WGS sequence"/>
</dbReference>
<organism evidence="1 2">
    <name type="scientific">Actinomadura rugatobispora</name>
    <dbReference type="NCBI Taxonomy" id="1994"/>
    <lineage>
        <taxon>Bacteria</taxon>
        <taxon>Bacillati</taxon>
        <taxon>Actinomycetota</taxon>
        <taxon>Actinomycetes</taxon>
        <taxon>Streptosporangiales</taxon>
        <taxon>Thermomonosporaceae</taxon>
        <taxon>Actinomadura</taxon>
    </lineage>
</organism>
<dbReference type="RefSeq" id="WP_378283172.1">
    <property type="nucleotide sequence ID" value="NZ_JBHSON010000023.1"/>
</dbReference>
<reference evidence="2" key="1">
    <citation type="journal article" date="2019" name="Int. J. Syst. Evol. Microbiol.">
        <title>The Global Catalogue of Microorganisms (GCM) 10K type strain sequencing project: providing services to taxonomists for standard genome sequencing and annotation.</title>
        <authorList>
            <consortium name="The Broad Institute Genomics Platform"/>
            <consortium name="The Broad Institute Genome Sequencing Center for Infectious Disease"/>
            <person name="Wu L."/>
            <person name="Ma J."/>
        </authorList>
    </citation>
    <scope>NUCLEOTIDE SEQUENCE [LARGE SCALE GENOMIC DNA]</scope>
    <source>
        <strain evidence="2">KCTC 42087</strain>
    </source>
</reference>
<dbReference type="EMBL" id="JBHSON010000023">
    <property type="protein sequence ID" value="MFC5747554.1"/>
    <property type="molecule type" value="Genomic_DNA"/>
</dbReference>
<proteinExistence type="predicted"/>
<keyword evidence="2" id="KW-1185">Reference proteome</keyword>
<accession>A0ABW1A0P4</accession>
<name>A0ABW1A0P4_9ACTN</name>
<protein>
    <submittedName>
        <fullName evidence="1">Uncharacterized protein</fullName>
    </submittedName>
</protein>